<evidence type="ECO:0000313" key="2">
    <source>
        <dbReference type="EMBL" id="GBP33477.1"/>
    </source>
</evidence>
<evidence type="ECO:0000259" key="1">
    <source>
        <dbReference type="PROSITE" id="PS50822"/>
    </source>
</evidence>
<dbReference type="CDD" id="cd04657">
    <property type="entry name" value="Piwi_ago-like"/>
    <property type="match status" value="1"/>
</dbReference>
<accession>A0A4C1V5D5</accession>
<dbReference type="OrthoDB" id="10252740at2759"/>
<comment type="caution">
    <text evidence="2">The sequence shown here is derived from an EMBL/GenBank/DDBJ whole genome shotgun (WGS) entry which is preliminary data.</text>
</comment>
<dbReference type="EMBL" id="BGZK01000274">
    <property type="protein sequence ID" value="GBP33477.1"/>
    <property type="molecule type" value="Genomic_DNA"/>
</dbReference>
<dbReference type="PROSITE" id="PS50822">
    <property type="entry name" value="PIWI"/>
    <property type="match status" value="1"/>
</dbReference>
<evidence type="ECO:0000313" key="3">
    <source>
        <dbReference type="Proteomes" id="UP000299102"/>
    </source>
</evidence>
<dbReference type="Proteomes" id="UP000299102">
    <property type="component" value="Unassembled WGS sequence"/>
</dbReference>
<name>A0A4C1V5D5_EUMVA</name>
<dbReference type="SUPFAM" id="SSF53098">
    <property type="entry name" value="Ribonuclease H-like"/>
    <property type="match status" value="1"/>
</dbReference>
<dbReference type="InterPro" id="IPR032472">
    <property type="entry name" value="ArgoL2"/>
</dbReference>
<gene>
    <name evidence="2" type="primary">AGO2</name>
    <name evidence="2" type="ORF">EVAR_23880_1</name>
</gene>
<sequence length="552" mass="63523">MVVIFFDPPVSKWAEHAVANFSLWQFRFKRRSTLKSAGSQCNIVPVRFGWILRRKVCGGGSTEVAAEHVHKDKASRLTLRFNTHKHASLENTDTVSNKQLNERQLSKMVREAASPPADRLRKIREVLADMNYSRNLYFKEFGLQISEEFLKVEAKVLDPPKLRHGNSVVEPRNGQWIGNRMQQGATLKLWGFIAIDLNHQGSNSLEIIGLMKSCGRQMGIMVEEPCLLKYNVRIQELESVMKEALGKNLQLLFVAMPTRGREIYSQVKKVAERNVGMLTQCLREQTATRRMNQQTARNILLKVNSKLMGINQILDSTTLPKCLRGGDVMVVGADVTHPSPDQKEMIVEFEDMMVEHLKLYKKRLGFLPKKIYVFRDGVSEGQFAEVMNSELQAVYNAYRTLSGTEVKPKVLFQLVQKRHHTRMFTDSNPPRNVEPGTVVDKEIVHVRELDFYLVSHQAIKGTARPTRYHAVCNDDKLPHDEVEQLTYYLCHLYSRCLRSVSYPTPTYYAHLACLRARVLTQGEKFDNSKLERQPQRLRVFDRILQQSPMFFV</sequence>
<dbReference type="InterPro" id="IPR045246">
    <property type="entry name" value="Piwi_ago-like"/>
</dbReference>
<dbReference type="Gene3D" id="3.40.50.2300">
    <property type="match status" value="1"/>
</dbReference>
<dbReference type="STRING" id="151549.A0A4C1V5D5"/>
<dbReference type="Gene3D" id="3.30.420.10">
    <property type="entry name" value="Ribonuclease H-like superfamily/Ribonuclease H"/>
    <property type="match status" value="1"/>
</dbReference>
<dbReference type="InterPro" id="IPR036397">
    <property type="entry name" value="RNaseH_sf"/>
</dbReference>
<protein>
    <submittedName>
        <fullName evidence="2">Protein argonaute-2</fullName>
    </submittedName>
</protein>
<feature type="domain" description="Piwi" evidence="1">
    <location>
        <begin position="251"/>
        <end position="521"/>
    </location>
</feature>
<dbReference type="SMART" id="SM00950">
    <property type="entry name" value="Piwi"/>
    <property type="match status" value="1"/>
</dbReference>
<dbReference type="Pfam" id="PF16488">
    <property type="entry name" value="ArgoL2"/>
    <property type="match status" value="1"/>
</dbReference>
<dbReference type="InterPro" id="IPR012337">
    <property type="entry name" value="RNaseH-like_sf"/>
</dbReference>
<reference evidence="2 3" key="1">
    <citation type="journal article" date="2019" name="Commun. Biol.">
        <title>The bagworm genome reveals a unique fibroin gene that provides high tensile strength.</title>
        <authorList>
            <person name="Kono N."/>
            <person name="Nakamura H."/>
            <person name="Ohtoshi R."/>
            <person name="Tomita M."/>
            <person name="Numata K."/>
            <person name="Arakawa K."/>
        </authorList>
    </citation>
    <scope>NUCLEOTIDE SEQUENCE [LARGE SCALE GENOMIC DNA]</scope>
</reference>
<keyword evidence="3" id="KW-1185">Reference proteome</keyword>
<proteinExistence type="predicted"/>
<dbReference type="InterPro" id="IPR003165">
    <property type="entry name" value="Piwi"/>
</dbReference>
<dbReference type="Pfam" id="PF02171">
    <property type="entry name" value="Piwi"/>
    <property type="match status" value="1"/>
</dbReference>
<dbReference type="AlphaFoldDB" id="A0A4C1V5D5"/>
<organism evidence="2 3">
    <name type="scientific">Eumeta variegata</name>
    <name type="common">Bagworm moth</name>
    <name type="synonym">Eumeta japonica</name>
    <dbReference type="NCBI Taxonomy" id="151549"/>
    <lineage>
        <taxon>Eukaryota</taxon>
        <taxon>Metazoa</taxon>
        <taxon>Ecdysozoa</taxon>
        <taxon>Arthropoda</taxon>
        <taxon>Hexapoda</taxon>
        <taxon>Insecta</taxon>
        <taxon>Pterygota</taxon>
        <taxon>Neoptera</taxon>
        <taxon>Endopterygota</taxon>
        <taxon>Lepidoptera</taxon>
        <taxon>Glossata</taxon>
        <taxon>Ditrysia</taxon>
        <taxon>Tineoidea</taxon>
        <taxon>Psychidae</taxon>
        <taxon>Oiketicinae</taxon>
        <taxon>Eumeta</taxon>
    </lineage>
</organism>
<dbReference type="PANTHER" id="PTHR22891">
    <property type="entry name" value="EUKARYOTIC TRANSLATION INITIATION FACTOR 2C"/>
    <property type="match status" value="1"/>
</dbReference>
<dbReference type="GO" id="GO:0003676">
    <property type="term" value="F:nucleic acid binding"/>
    <property type="evidence" value="ECO:0007669"/>
    <property type="project" value="InterPro"/>
</dbReference>